<dbReference type="PANTHER" id="PTHR24291">
    <property type="entry name" value="CYTOCHROME P450 FAMILY 4"/>
    <property type="match status" value="1"/>
</dbReference>
<evidence type="ECO:0000313" key="9">
    <source>
        <dbReference type="EMBL" id="PIL42822.1"/>
    </source>
</evidence>
<dbReference type="InterPro" id="IPR017972">
    <property type="entry name" value="Cyt_P450_CS"/>
</dbReference>
<feature type="binding site" description="axial binding residue" evidence="7">
    <location>
        <position position="419"/>
    </location>
    <ligand>
        <name>heme</name>
        <dbReference type="ChEBI" id="CHEBI:30413"/>
    </ligand>
    <ligandPart>
        <name>Fe</name>
        <dbReference type="ChEBI" id="CHEBI:18248"/>
    </ligandPart>
</feature>
<name>A0A2G8T9Y0_9BURK</name>
<sequence>MKPSSSSKCPYAGAADQHAAVAPTHSAGEWPPGPAAGLTGWGLLRRMSKDLLGTVTEWRRRHGDIVHVRIWPERQIVVSEPQLVRDLLVNHHERLIRWERGVQVFSQLHGQSVLTTEGDLWKSKRQALHGNFTPKTVQSYVPAIASAAAKAFSQWQGGDEDYPVESALTSLAMDVILRMMFSSEADEDARIAERAVHDTARMANSEMYWPASWPDWMPWKASKRRGINVLNRMIDRYIQARLLMPPGDWPEDMLSRLLILHRDDPVAWPLKAVHDECMTTFLAGHETSAATLTWWTWCMAANADTQAAARQEVQDILQGRVPTATDLPKLSYLIQTLQETLRLYPAVPVLMSRRAVGPISLGQWQLPARTMFMVPVQLMHHDPRWFPDPLTFFPQRFSAGAPDIPRGAFMPFGAGPRVCLGQHLAMTEMIVIAAMLLQRFAVKVPAGTSAPEPVFNITLRPSQKLCLTLSELPG</sequence>
<dbReference type="GO" id="GO:0016705">
    <property type="term" value="F:oxidoreductase activity, acting on paired donors, with incorporation or reduction of molecular oxygen"/>
    <property type="evidence" value="ECO:0007669"/>
    <property type="project" value="InterPro"/>
</dbReference>
<organism evidence="9 10">
    <name type="scientific">Massilia eurypsychrophila</name>
    <dbReference type="NCBI Taxonomy" id="1485217"/>
    <lineage>
        <taxon>Bacteria</taxon>
        <taxon>Pseudomonadati</taxon>
        <taxon>Pseudomonadota</taxon>
        <taxon>Betaproteobacteria</taxon>
        <taxon>Burkholderiales</taxon>
        <taxon>Oxalobacteraceae</taxon>
        <taxon>Telluria group</taxon>
        <taxon>Massilia</taxon>
    </lineage>
</organism>
<dbReference type="GO" id="GO:0020037">
    <property type="term" value="F:heme binding"/>
    <property type="evidence" value="ECO:0007669"/>
    <property type="project" value="InterPro"/>
</dbReference>
<keyword evidence="10" id="KW-1185">Reference proteome</keyword>
<evidence type="ECO:0000256" key="6">
    <source>
        <dbReference type="ARBA" id="ARBA00023033"/>
    </source>
</evidence>
<dbReference type="Pfam" id="PF00067">
    <property type="entry name" value="p450"/>
    <property type="match status" value="1"/>
</dbReference>
<reference evidence="9 10" key="1">
    <citation type="submission" date="2017-10" db="EMBL/GenBank/DDBJ databases">
        <title>Massilia psychrophilum sp. nov., a novel purple-pigmented bacterium isolated from Tianshan glacier, Xinjiang Municipality, China.</title>
        <authorList>
            <person name="Wang H."/>
        </authorList>
    </citation>
    <scope>NUCLEOTIDE SEQUENCE [LARGE SCALE GENOMIC DNA]</scope>
    <source>
        <strain evidence="9 10">JCM 30074</strain>
    </source>
</reference>
<dbReference type="Proteomes" id="UP000230390">
    <property type="component" value="Unassembled WGS sequence"/>
</dbReference>
<proteinExistence type="inferred from homology"/>
<keyword evidence="5 7" id="KW-0408">Iron</keyword>
<evidence type="ECO:0000256" key="8">
    <source>
        <dbReference type="RuleBase" id="RU000461"/>
    </source>
</evidence>
<dbReference type="InterPro" id="IPR036396">
    <property type="entry name" value="Cyt_P450_sf"/>
</dbReference>
<evidence type="ECO:0000256" key="1">
    <source>
        <dbReference type="ARBA" id="ARBA00010617"/>
    </source>
</evidence>
<gene>
    <name evidence="9" type="ORF">CR105_22195</name>
</gene>
<dbReference type="GO" id="GO:0004497">
    <property type="term" value="F:monooxygenase activity"/>
    <property type="evidence" value="ECO:0007669"/>
    <property type="project" value="UniProtKB-KW"/>
</dbReference>
<evidence type="ECO:0000256" key="5">
    <source>
        <dbReference type="ARBA" id="ARBA00023004"/>
    </source>
</evidence>
<comment type="cofactor">
    <cofactor evidence="7">
        <name>heme</name>
        <dbReference type="ChEBI" id="CHEBI:30413"/>
    </cofactor>
</comment>
<keyword evidence="3 7" id="KW-0479">Metal-binding</keyword>
<dbReference type="PRINTS" id="PR00463">
    <property type="entry name" value="EP450I"/>
</dbReference>
<dbReference type="GO" id="GO:0005506">
    <property type="term" value="F:iron ion binding"/>
    <property type="evidence" value="ECO:0007669"/>
    <property type="project" value="InterPro"/>
</dbReference>
<dbReference type="InterPro" id="IPR002401">
    <property type="entry name" value="Cyt_P450_E_grp-I"/>
</dbReference>
<dbReference type="PROSITE" id="PS00086">
    <property type="entry name" value="CYTOCHROME_P450"/>
    <property type="match status" value="1"/>
</dbReference>
<dbReference type="PRINTS" id="PR00385">
    <property type="entry name" value="P450"/>
</dbReference>
<evidence type="ECO:0000256" key="4">
    <source>
        <dbReference type="ARBA" id="ARBA00023002"/>
    </source>
</evidence>
<dbReference type="InterPro" id="IPR050196">
    <property type="entry name" value="Cytochrome_P450_Monoox"/>
</dbReference>
<dbReference type="InterPro" id="IPR001128">
    <property type="entry name" value="Cyt_P450"/>
</dbReference>
<keyword evidence="4 8" id="KW-0560">Oxidoreductase</keyword>
<dbReference type="PANTHER" id="PTHR24291:SF50">
    <property type="entry name" value="BIFUNCTIONAL ALBAFLAVENONE MONOOXYGENASE_TERPENE SYNTHASE"/>
    <property type="match status" value="1"/>
</dbReference>
<evidence type="ECO:0000256" key="3">
    <source>
        <dbReference type="ARBA" id="ARBA00022723"/>
    </source>
</evidence>
<comment type="caution">
    <text evidence="9">The sequence shown here is derived from an EMBL/GenBank/DDBJ whole genome shotgun (WGS) entry which is preliminary data.</text>
</comment>
<evidence type="ECO:0000256" key="7">
    <source>
        <dbReference type="PIRSR" id="PIRSR602401-1"/>
    </source>
</evidence>
<keyword evidence="2 7" id="KW-0349">Heme</keyword>
<dbReference type="SUPFAM" id="SSF48264">
    <property type="entry name" value="Cytochrome P450"/>
    <property type="match status" value="1"/>
</dbReference>
<evidence type="ECO:0000313" key="10">
    <source>
        <dbReference type="Proteomes" id="UP000230390"/>
    </source>
</evidence>
<evidence type="ECO:0000256" key="2">
    <source>
        <dbReference type="ARBA" id="ARBA00022617"/>
    </source>
</evidence>
<accession>A0A2G8T9Y0</accession>
<comment type="similarity">
    <text evidence="1 8">Belongs to the cytochrome P450 family.</text>
</comment>
<dbReference type="AlphaFoldDB" id="A0A2G8T9Y0"/>
<keyword evidence="6 8" id="KW-0503">Monooxygenase</keyword>
<dbReference type="OrthoDB" id="9764248at2"/>
<dbReference type="RefSeq" id="WP_099792302.1">
    <property type="nucleotide sequence ID" value="NZ_JBHLYV010000092.1"/>
</dbReference>
<protein>
    <submittedName>
        <fullName evidence="9">Cytochrome P450</fullName>
    </submittedName>
</protein>
<dbReference type="EMBL" id="PDOC01000020">
    <property type="protein sequence ID" value="PIL42822.1"/>
    <property type="molecule type" value="Genomic_DNA"/>
</dbReference>
<dbReference type="Gene3D" id="1.10.630.10">
    <property type="entry name" value="Cytochrome P450"/>
    <property type="match status" value="1"/>
</dbReference>